<gene>
    <name evidence="5" type="ORF">IFM89_035172</name>
</gene>
<keyword evidence="6" id="KW-1185">Reference proteome</keyword>
<dbReference type="GO" id="GO:0006508">
    <property type="term" value="P:proteolysis"/>
    <property type="evidence" value="ECO:0007669"/>
    <property type="project" value="InterPro"/>
</dbReference>
<evidence type="ECO:0000313" key="5">
    <source>
        <dbReference type="EMBL" id="KAF9626557.1"/>
    </source>
</evidence>
<dbReference type="Pfam" id="PF17766">
    <property type="entry name" value="fn3_6"/>
    <property type="match status" value="1"/>
</dbReference>
<dbReference type="InterPro" id="IPR036852">
    <property type="entry name" value="Peptidase_S8/S53_dom_sf"/>
</dbReference>
<evidence type="ECO:0000259" key="3">
    <source>
        <dbReference type="Pfam" id="PF00082"/>
    </source>
</evidence>
<evidence type="ECO:0000256" key="1">
    <source>
        <dbReference type="ARBA" id="ARBA00011073"/>
    </source>
</evidence>
<feature type="domain" description="Peptidase S8/S53" evidence="3">
    <location>
        <begin position="240"/>
        <end position="333"/>
    </location>
</feature>
<dbReference type="Pfam" id="PF00082">
    <property type="entry name" value="Peptidase_S8"/>
    <property type="match status" value="1"/>
</dbReference>
<dbReference type="AlphaFoldDB" id="A0A835MEA9"/>
<feature type="domain" description="Subtilisin-like protease fibronectin type-III" evidence="4">
    <location>
        <begin position="45"/>
        <end position="122"/>
    </location>
</feature>
<dbReference type="GO" id="GO:0004252">
    <property type="term" value="F:serine-type endopeptidase activity"/>
    <property type="evidence" value="ECO:0007669"/>
    <property type="project" value="InterPro"/>
</dbReference>
<dbReference type="Gene3D" id="3.40.50.200">
    <property type="entry name" value="Peptidase S8/S53 domain"/>
    <property type="match status" value="3"/>
</dbReference>
<dbReference type="Gene3D" id="3.30.70.80">
    <property type="entry name" value="Peptidase S8 propeptide/proteinase inhibitor I9"/>
    <property type="match status" value="1"/>
</dbReference>
<dbReference type="InterPro" id="IPR037045">
    <property type="entry name" value="S8pro/Inhibitor_I9_sf"/>
</dbReference>
<accession>A0A835MEA9</accession>
<reference evidence="5 6" key="1">
    <citation type="submission" date="2020-10" db="EMBL/GenBank/DDBJ databases">
        <title>The Coptis chinensis genome and diversification of protoberbering-type alkaloids.</title>
        <authorList>
            <person name="Wang B."/>
            <person name="Shu S."/>
            <person name="Song C."/>
            <person name="Liu Y."/>
        </authorList>
    </citation>
    <scope>NUCLEOTIDE SEQUENCE [LARGE SCALE GENOMIC DNA]</scope>
    <source>
        <strain evidence="5">HL-2020</strain>
        <tissue evidence="5">Leaf</tissue>
    </source>
</reference>
<dbReference type="InterPro" id="IPR000209">
    <property type="entry name" value="Peptidase_S8/S53_dom"/>
</dbReference>
<proteinExistence type="inferred from homology"/>
<dbReference type="SUPFAM" id="SSF52743">
    <property type="entry name" value="Subtilisin-like"/>
    <property type="match status" value="2"/>
</dbReference>
<comment type="similarity">
    <text evidence="1">Belongs to the peptidase S8 family.</text>
</comment>
<name>A0A835MEA9_9MAGN</name>
<dbReference type="InterPro" id="IPR041469">
    <property type="entry name" value="Subtilisin-like_FN3"/>
</dbReference>
<evidence type="ECO:0000259" key="4">
    <source>
        <dbReference type="Pfam" id="PF17766"/>
    </source>
</evidence>
<dbReference type="PANTHER" id="PTHR10795">
    <property type="entry name" value="PROPROTEIN CONVERTASE SUBTILISIN/KEXIN"/>
    <property type="match status" value="1"/>
</dbReference>
<dbReference type="InterPro" id="IPR045051">
    <property type="entry name" value="SBT"/>
</dbReference>
<protein>
    <submittedName>
        <fullName evidence="5">Uncharacterized protein</fullName>
    </submittedName>
</protein>
<comment type="caution">
    <text evidence="5">The sequence shown here is derived from an EMBL/GenBank/DDBJ whole genome shotgun (WGS) entry which is preliminary data.</text>
</comment>
<sequence length="371" mass="40252">MACPHVTGAATYVKTYHPAWSPVAITSAMMTTGRRGASQLSVKQPFHKFFPRKVTNVGSATSTYKATISEQPLLNITVTPSILTFKALNEQQDFVVYVTGGVFETNAVISASLTWSDGIYIVYMGAQTEEGYSLGSELHLSALEQVLEGSSPQESLVYSYKNSFNGFAAWLTDKEKNKLLGTKGVVSVFLSKTHHPQTTRSWDFLAFPRTVNRVPEVESNIIVGVIDTGIWPESLSFNASGTVRGAVPSARIAVYKVCFDWCQEHDILAGLHDAISDGVDVISISLGHIEQHKAFSDNAIAIRSFHAMQKGILVSASTGNFGPGMKTLRNDAPWILSTGASTIDRRIISNVELGNNMTLEASSCSISLLSY</sequence>
<dbReference type="Proteomes" id="UP000631114">
    <property type="component" value="Unassembled WGS sequence"/>
</dbReference>
<evidence type="ECO:0000313" key="6">
    <source>
        <dbReference type="Proteomes" id="UP000631114"/>
    </source>
</evidence>
<keyword evidence="2" id="KW-0732">Signal</keyword>
<dbReference type="Gene3D" id="3.50.30.30">
    <property type="match status" value="1"/>
</dbReference>
<evidence type="ECO:0000256" key="2">
    <source>
        <dbReference type="ARBA" id="ARBA00022729"/>
    </source>
</evidence>
<organism evidence="5 6">
    <name type="scientific">Coptis chinensis</name>
    <dbReference type="NCBI Taxonomy" id="261450"/>
    <lineage>
        <taxon>Eukaryota</taxon>
        <taxon>Viridiplantae</taxon>
        <taxon>Streptophyta</taxon>
        <taxon>Embryophyta</taxon>
        <taxon>Tracheophyta</taxon>
        <taxon>Spermatophyta</taxon>
        <taxon>Magnoliopsida</taxon>
        <taxon>Ranunculales</taxon>
        <taxon>Ranunculaceae</taxon>
        <taxon>Coptidoideae</taxon>
        <taxon>Coptis</taxon>
    </lineage>
</organism>
<dbReference type="EMBL" id="JADFTS010000001">
    <property type="protein sequence ID" value="KAF9626557.1"/>
    <property type="molecule type" value="Genomic_DNA"/>
</dbReference>
<dbReference type="OrthoDB" id="206201at2759"/>